<protein>
    <submittedName>
        <fullName evidence="1">Uncharacterized protein</fullName>
    </submittedName>
</protein>
<evidence type="ECO:0000313" key="1">
    <source>
        <dbReference type="EMBL" id="KAJ8665539.1"/>
    </source>
</evidence>
<evidence type="ECO:0000313" key="2">
    <source>
        <dbReference type="Proteomes" id="UP001239111"/>
    </source>
</evidence>
<sequence length="135" mass="15737">MVVEWSHQKELVRHWQIWWRIFNDARRDSQKSSLGRSFYENHLKATLKMTYELTSSHLNPVGYQKMDVPMAYYVYSDAVGNAMKILHDKPMLLDCDPSISLIFRMKDIIEVMSSRTPGTALRHSSKDCKSRKIGG</sequence>
<dbReference type="EMBL" id="CM056744">
    <property type="protein sequence ID" value="KAJ8665539.1"/>
    <property type="molecule type" value="Genomic_DNA"/>
</dbReference>
<reference evidence="1" key="1">
    <citation type="submission" date="2023-04" db="EMBL/GenBank/DDBJ databases">
        <title>A chromosome-level genome assembly of the parasitoid wasp Eretmocerus hayati.</title>
        <authorList>
            <person name="Zhong Y."/>
            <person name="Liu S."/>
            <person name="Liu Y."/>
        </authorList>
    </citation>
    <scope>NUCLEOTIDE SEQUENCE</scope>
    <source>
        <strain evidence="1">ZJU_SS_LIU_2023</strain>
    </source>
</reference>
<comment type="caution">
    <text evidence="1">The sequence shown here is derived from an EMBL/GenBank/DDBJ whole genome shotgun (WGS) entry which is preliminary data.</text>
</comment>
<dbReference type="Proteomes" id="UP001239111">
    <property type="component" value="Chromosome 4"/>
</dbReference>
<organism evidence="1 2">
    <name type="scientific">Eretmocerus hayati</name>
    <dbReference type="NCBI Taxonomy" id="131215"/>
    <lineage>
        <taxon>Eukaryota</taxon>
        <taxon>Metazoa</taxon>
        <taxon>Ecdysozoa</taxon>
        <taxon>Arthropoda</taxon>
        <taxon>Hexapoda</taxon>
        <taxon>Insecta</taxon>
        <taxon>Pterygota</taxon>
        <taxon>Neoptera</taxon>
        <taxon>Endopterygota</taxon>
        <taxon>Hymenoptera</taxon>
        <taxon>Apocrita</taxon>
        <taxon>Proctotrupomorpha</taxon>
        <taxon>Chalcidoidea</taxon>
        <taxon>Aphelinidae</taxon>
        <taxon>Aphelininae</taxon>
        <taxon>Eretmocerus</taxon>
    </lineage>
</organism>
<keyword evidence="2" id="KW-1185">Reference proteome</keyword>
<gene>
    <name evidence="1" type="ORF">QAD02_007201</name>
</gene>
<accession>A0ACC2N5C9</accession>
<name>A0ACC2N5C9_9HYME</name>
<proteinExistence type="predicted"/>